<evidence type="ECO:0000313" key="3">
    <source>
        <dbReference type="EMBL" id="SDK41991.1"/>
    </source>
</evidence>
<dbReference type="InterPro" id="IPR025714">
    <property type="entry name" value="Methyltranfer_dom"/>
</dbReference>
<dbReference type="Gene3D" id="3.40.50.150">
    <property type="entry name" value="Vaccinia Virus protein VP39"/>
    <property type="match status" value="1"/>
</dbReference>
<evidence type="ECO:0000256" key="1">
    <source>
        <dbReference type="ARBA" id="ARBA00023125"/>
    </source>
</evidence>
<dbReference type="SMART" id="SM00422">
    <property type="entry name" value="HTH_MERR"/>
    <property type="match status" value="1"/>
</dbReference>
<dbReference type="CDD" id="cd02440">
    <property type="entry name" value="AdoMet_MTases"/>
    <property type="match status" value="1"/>
</dbReference>
<gene>
    <name evidence="3" type="ORF">SAMN05660337_0391</name>
</gene>
<dbReference type="Pfam" id="PF13411">
    <property type="entry name" value="MerR_1"/>
    <property type="match status" value="1"/>
</dbReference>
<dbReference type="Proteomes" id="UP000199053">
    <property type="component" value="Unassembled WGS sequence"/>
</dbReference>
<name>A0A1G9BR64_9BACT</name>
<keyword evidence="1 3" id="KW-0238">DNA-binding</keyword>
<dbReference type="PANTHER" id="PTHR30204">
    <property type="entry name" value="REDOX-CYCLING DRUG-SENSING TRANSCRIPTIONAL ACTIVATOR SOXR"/>
    <property type="match status" value="1"/>
</dbReference>
<organism evidence="3 4">
    <name type="scientific">Maridesulfovibrio ferrireducens</name>
    <dbReference type="NCBI Taxonomy" id="246191"/>
    <lineage>
        <taxon>Bacteria</taxon>
        <taxon>Pseudomonadati</taxon>
        <taxon>Thermodesulfobacteriota</taxon>
        <taxon>Desulfovibrionia</taxon>
        <taxon>Desulfovibrionales</taxon>
        <taxon>Desulfovibrionaceae</taxon>
        <taxon>Maridesulfovibrio</taxon>
    </lineage>
</organism>
<reference evidence="4" key="1">
    <citation type="submission" date="2016-10" db="EMBL/GenBank/DDBJ databases">
        <authorList>
            <person name="Varghese N."/>
            <person name="Submissions S."/>
        </authorList>
    </citation>
    <scope>NUCLEOTIDE SEQUENCE [LARGE SCALE GENOMIC DNA]</scope>
    <source>
        <strain evidence="4">DSM 16995</strain>
    </source>
</reference>
<sequence length="444" mass="51040">MKTKKITETNSKNRTVGRLAKKFGLSRSTLLYYDSIGLLSPSSHLKGEYRTYSNEEEERLSQICHYRKAGIPLKDIKKILDAPGNEISSILESRLKELNDEIGSLHEQRQFISGILKNTPNVNISGQLSKELWTELLRSSGFSEDDMHEWHKAFEKSHPDKHQQFLEYLQIPEDEIALIRKWSVGPQLILKIKDASERYMNLFFKFFDQMPKLGPGSTESTLKALSLLGPLKKDINILDIGCGTGTHTIDLCQNTTSHITAVDNREAVLETLKNNAREAGCEDRITTTIGDMNDLGFAPESFDIIWSEGSLFIMGFENGLSKMKDFFKPEGFLAVSELVWTSENKPEEAFKFWTESYPEMKTIEQNIELFEKHGYEIIAHFIQPASDWWDEYYAGIAKKLPEFIEEHKDISEVNILSENLNKEMDMMRKYPDSQGYAFYLARKK</sequence>
<dbReference type="InterPro" id="IPR000551">
    <property type="entry name" value="MerR-type_HTH_dom"/>
</dbReference>
<dbReference type="SUPFAM" id="SSF53335">
    <property type="entry name" value="S-adenosyl-L-methionine-dependent methyltransferases"/>
    <property type="match status" value="1"/>
</dbReference>
<dbReference type="InterPro" id="IPR009061">
    <property type="entry name" value="DNA-bd_dom_put_sf"/>
</dbReference>
<dbReference type="InterPro" id="IPR047057">
    <property type="entry name" value="MerR_fam"/>
</dbReference>
<evidence type="ECO:0000259" key="2">
    <source>
        <dbReference type="PROSITE" id="PS50937"/>
    </source>
</evidence>
<dbReference type="Gene3D" id="1.10.1660.10">
    <property type="match status" value="1"/>
</dbReference>
<dbReference type="GO" id="GO:0003677">
    <property type="term" value="F:DNA binding"/>
    <property type="evidence" value="ECO:0007669"/>
    <property type="project" value="UniProtKB-KW"/>
</dbReference>
<dbReference type="PANTHER" id="PTHR30204:SF90">
    <property type="entry name" value="HTH-TYPE TRANSCRIPTIONAL ACTIVATOR MTA"/>
    <property type="match status" value="1"/>
</dbReference>
<dbReference type="PROSITE" id="PS50937">
    <property type="entry name" value="HTH_MERR_2"/>
    <property type="match status" value="1"/>
</dbReference>
<dbReference type="GO" id="GO:0003700">
    <property type="term" value="F:DNA-binding transcription factor activity"/>
    <property type="evidence" value="ECO:0007669"/>
    <property type="project" value="InterPro"/>
</dbReference>
<dbReference type="InterPro" id="IPR029063">
    <property type="entry name" value="SAM-dependent_MTases_sf"/>
</dbReference>
<dbReference type="Pfam" id="PF13847">
    <property type="entry name" value="Methyltransf_31"/>
    <property type="match status" value="1"/>
</dbReference>
<dbReference type="EMBL" id="FNGA01000001">
    <property type="protein sequence ID" value="SDK41991.1"/>
    <property type="molecule type" value="Genomic_DNA"/>
</dbReference>
<dbReference type="SUPFAM" id="SSF46955">
    <property type="entry name" value="Putative DNA-binding domain"/>
    <property type="match status" value="1"/>
</dbReference>
<dbReference type="AlphaFoldDB" id="A0A1G9BR64"/>
<evidence type="ECO:0000313" key="4">
    <source>
        <dbReference type="Proteomes" id="UP000199053"/>
    </source>
</evidence>
<accession>A0A1G9BR64</accession>
<proteinExistence type="predicted"/>
<feature type="domain" description="HTH merR-type" evidence="2">
    <location>
        <begin position="15"/>
        <end position="82"/>
    </location>
</feature>
<protein>
    <submittedName>
        <fullName evidence="3">DNA-binding transcriptional regulator, MerR family</fullName>
    </submittedName>
</protein>
<dbReference type="STRING" id="246191.SAMN05660337_0391"/>
<keyword evidence="4" id="KW-1185">Reference proteome</keyword>
<dbReference type="RefSeq" id="WP_170830288.1">
    <property type="nucleotide sequence ID" value="NZ_FNGA01000001.1"/>
</dbReference>